<evidence type="ECO:0000313" key="4">
    <source>
        <dbReference type="Proteomes" id="UP001175000"/>
    </source>
</evidence>
<feature type="compositionally biased region" description="Low complexity" evidence="1">
    <location>
        <begin position="212"/>
        <end position="221"/>
    </location>
</feature>
<name>A0AA39TL28_9PEZI</name>
<keyword evidence="2" id="KW-0472">Membrane</keyword>
<evidence type="ECO:0000313" key="3">
    <source>
        <dbReference type="EMBL" id="KAK0611284.1"/>
    </source>
</evidence>
<sequence length="221" mass="22471">MYRQPRGGSCGSCLFLRHLNPPSSNRHRRLEAYVQARSLRMHHLFLVPLLSLLTSTTLAASIQGEHEPPRLAPRNRGGDNPGITIGASVACGVIAIAFAIWCCRQKPWVTPDKPQVERSPTMPPSYGMCLEEARPPEYAASSTSGRPSGPGPDGRASPPPYVAPAGGERGGGAAGAGAGAGAASGGAPQAGMAPGNTASADGVAGGTERRTGTATAQAAVA</sequence>
<dbReference type="AlphaFoldDB" id="A0AA39TL28"/>
<protein>
    <submittedName>
        <fullName evidence="3">Uncharacterized protein</fullName>
    </submittedName>
</protein>
<dbReference type="EMBL" id="JAULSU010000007">
    <property type="protein sequence ID" value="KAK0611284.1"/>
    <property type="molecule type" value="Genomic_DNA"/>
</dbReference>
<proteinExistence type="predicted"/>
<feature type="transmembrane region" description="Helical" evidence="2">
    <location>
        <begin position="44"/>
        <end position="62"/>
    </location>
</feature>
<feature type="region of interest" description="Disordered" evidence="1">
    <location>
        <begin position="136"/>
        <end position="221"/>
    </location>
</feature>
<feature type="transmembrane region" description="Helical" evidence="2">
    <location>
        <begin position="82"/>
        <end position="103"/>
    </location>
</feature>
<keyword evidence="2" id="KW-1133">Transmembrane helix</keyword>
<keyword evidence="4" id="KW-1185">Reference proteome</keyword>
<comment type="caution">
    <text evidence="3">The sequence shown here is derived from an EMBL/GenBank/DDBJ whole genome shotgun (WGS) entry which is preliminary data.</text>
</comment>
<feature type="compositionally biased region" description="Low complexity" evidence="1">
    <location>
        <begin position="185"/>
        <end position="195"/>
    </location>
</feature>
<reference evidence="3" key="1">
    <citation type="submission" date="2023-06" db="EMBL/GenBank/DDBJ databases">
        <title>Genome-scale phylogeny and comparative genomics of the fungal order Sordariales.</title>
        <authorList>
            <consortium name="Lawrence Berkeley National Laboratory"/>
            <person name="Hensen N."/>
            <person name="Bonometti L."/>
            <person name="Westerberg I."/>
            <person name="Brannstrom I.O."/>
            <person name="Guillou S."/>
            <person name="Cros-Aarteil S."/>
            <person name="Calhoun S."/>
            <person name="Haridas S."/>
            <person name="Kuo A."/>
            <person name="Mondo S."/>
            <person name="Pangilinan J."/>
            <person name="Riley R."/>
            <person name="Labutti K."/>
            <person name="Andreopoulos B."/>
            <person name="Lipzen A."/>
            <person name="Chen C."/>
            <person name="Yanf M."/>
            <person name="Daum C."/>
            <person name="Ng V."/>
            <person name="Clum A."/>
            <person name="Steindorff A."/>
            <person name="Ohm R."/>
            <person name="Martin F."/>
            <person name="Silar P."/>
            <person name="Natvig D."/>
            <person name="Lalanne C."/>
            <person name="Gautier V."/>
            <person name="Ament-Velasquez S.L."/>
            <person name="Kruys A."/>
            <person name="Hutchinson M.I."/>
            <person name="Powell A.J."/>
            <person name="Barry K."/>
            <person name="Miller A.N."/>
            <person name="Grigoriev I.V."/>
            <person name="Debuchy R."/>
            <person name="Gladieux P."/>
            <person name="Thoren M.H."/>
            <person name="Johannesson H."/>
        </authorList>
    </citation>
    <scope>NUCLEOTIDE SEQUENCE</scope>
    <source>
        <strain evidence="3">CBS 606.72</strain>
    </source>
</reference>
<keyword evidence="2" id="KW-0812">Transmembrane</keyword>
<feature type="region of interest" description="Disordered" evidence="1">
    <location>
        <begin position="110"/>
        <end position="129"/>
    </location>
</feature>
<organism evidence="3 4">
    <name type="scientific">Immersiella caudata</name>
    <dbReference type="NCBI Taxonomy" id="314043"/>
    <lineage>
        <taxon>Eukaryota</taxon>
        <taxon>Fungi</taxon>
        <taxon>Dikarya</taxon>
        <taxon>Ascomycota</taxon>
        <taxon>Pezizomycotina</taxon>
        <taxon>Sordariomycetes</taxon>
        <taxon>Sordariomycetidae</taxon>
        <taxon>Sordariales</taxon>
        <taxon>Lasiosphaeriaceae</taxon>
        <taxon>Immersiella</taxon>
    </lineage>
</organism>
<evidence type="ECO:0000256" key="2">
    <source>
        <dbReference type="SAM" id="Phobius"/>
    </source>
</evidence>
<evidence type="ECO:0000256" key="1">
    <source>
        <dbReference type="SAM" id="MobiDB-lite"/>
    </source>
</evidence>
<dbReference type="Proteomes" id="UP001175000">
    <property type="component" value="Unassembled WGS sequence"/>
</dbReference>
<gene>
    <name evidence="3" type="ORF">B0T14DRAFT_324786</name>
</gene>
<feature type="compositionally biased region" description="Gly residues" evidence="1">
    <location>
        <begin position="167"/>
        <end position="184"/>
    </location>
</feature>
<accession>A0AA39TL28</accession>